<organism evidence="1 2">
    <name type="scientific">Aliisedimentitalea scapharcae</name>
    <dbReference type="NCBI Taxonomy" id="1524259"/>
    <lineage>
        <taxon>Bacteria</taxon>
        <taxon>Pseudomonadati</taxon>
        <taxon>Pseudomonadota</taxon>
        <taxon>Alphaproteobacteria</taxon>
        <taxon>Rhodobacterales</taxon>
        <taxon>Roseobacteraceae</taxon>
        <taxon>Aliisedimentitalea</taxon>
    </lineage>
</organism>
<dbReference type="RefSeq" id="WP_343211925.1">
    <property type="nucleotide sequence ID" value="NZ_CP123585.1"/>
</dbReference>
<evidence type="ECO:0000313" key="1">
    <source>
        <dbReference type="EMBL" id="WZK91220.1"/>
    </source>
</evidence>
<sequence>MNKITVSFLLAVGLIVPNSATPCGFHNYAPQPTLVDRLLGSDEIVLARSAPNNPFRFEAIEALEGNLGSSEIPFLVDSVTRHRFAMDAQTAVLFARDGDYGPWQRLALVDATMAPVLSTIMEQLPAWEIGSQMDRFRYFATLLNHPDDRIHKMALRELDQADYATLRSLNLAIETRRLQARLDEPNEADFKAIRILLLGMSDDLQFRDLLEAGVENNVRSEGIYLGAYATALIELVGPEAVASIAAKHLTNSNHSLLSRELLIEAVALHGGSTSSEMETSVMQAINSSLWLDPRLAGAAARQFGARGNWSLAPVLKTLLEEGTVFEMADRQDASQYVIYAQEFKTQP</sequence>
<reference evidence="1 2" key="1">
    <citation type="submission" date="2023-04" db="EMBL/GenBank/DDBJ databases">
        <title>Complete genome sequence of Alisedimentitalea scapharcae.</title>
        <authorList>
            <person name="Rong J.-C."/>
            <person name="Yi M.-L."/>
            <person name="Zhao Q."/>
        </authorList>
    </citation>
    <scope>NUCLEOTIDE SEQUENCE [LARGE SCALE GENOMIC DNA]</scope>
    <source>
        <strain evidence="1 2">KCTC 42119</strain>
        <plasmid evidence="1 2">unnamed4</plasmid>
    </source>
</reference>
<protein>
    <recommendedName>
        <fullName evidence="3">HEAT repeat domain-containing protein</fullName>
    </recommendedName>
</protein>
<proteinExistence type="predicted"/>
<keyword evidence="1" id="KW-0614">Plasmid</keyword>
<accession>A0ABZ2XYN3</accession>
<dbReference type="Proteomes" id="UP001623232">
    <property type="component" value="Plasmid unnamed4"/>
</dbReference>
<gene>
    <name evidence="1" type="ORF">QEZ52_20760</name>
</gene>
<dbReference type="EMBL" id="CP123585">
    <property type="protein sequence ID" value="WZK91220.1"/>
    <property type="molecule type" value="Genomic_DNA"/>
</dbReference>
<evidence type="ECO:0000313" key="2">
    <source>
        <dbReference type="Proteomes" id="UP001623232"/>
    </source>
</evidence>
<geneLocation type="plasmid" evidence="1 2">
    <name>unnamed4</name>
</geneLocation>
<name>A0ABZ2XYN3_9RHOB</name>
<evidence type="ECO:0008006" key="3">
    <source>
        <dbReference type="Google" id="ProtNLM"/>
    </source>
</evidence>
<keyword evidence="2" id="KW-1185">Reference proteome</keyword>